<dbReference type="Proteomes" id="UP000697710">
    <property type="component" value="Unassembled WGS sequence"/>
</dbReference>
<sequence length="327" mass="34247">MAVGDSKAMFQREGVRLAYKTSVTATESTAWDYELRESSIFLPRPQQSLNTWGLSTSGIPGVSASQKTLGRVETDFQIVTPFTPAAWTIFGASLLQSVGVHDGTKHTIGPYTVPIQSTPIYLHMEGGIASSEKGVHQVVGAICTSLGLSIPPVGSDLGRPMITAGFMAANAADIDDFSASSVTATDTAEPFTTSDITFKLDTTSKNFVGGNITIANAGSRSPNNGTTPDAMFRGMLTVTGDITVMRSGATSDEYDLLLTAAAAKTVKEVSFVSGSPVCSIAADVNILPSPTDGEQNGMGLVTFPFEYAYVDTSSIQLIGTIAAITWS</sequence>
<protein>
    <submittedName>
        <fullName evidence="1">Uncharacterized protein</fullName>
    </submittedName>
</protein>
<accession>A0A956RM49</accession>
<proteinExistence type="predicted"/>
<reference evidence="1" key="2">
    <citation type="journal article" date="2021" name="Microbiome">
        <title>Successional dynamics and alternative stable states in a saline activated sludge microbial community over 9 years.</title>
        <authorList>
            <person name="Wang Y."/>
            <person name="Ye J."/>
            <person name="Ju F."/>
            <person name="Liu L."/>
            <person name="Boyd J.A."/>
            <person name="Deng Y."/>
            <person name="Parks D.H."/>
            <person name="Jiang X."/>
            <person name="Yin X."/>
            <person name="Woodcroft B.J."/>
            <person name="Tyson G.W."/>
            <person name="Hugenholtz P."/>
            <person name="Polz M.F."/>
            <person name="Zhang T."/>
        </authorList>
    </citation>
    <scope>NUCLEOTIDE SEQUENCE</scope>
    <source>
        <strain evidence="1">HKST-UBA01</strain>
    </source>
</reference>
<comment type="caution">
    <text evidence="1">The sequence shown here is derived from an EMBL/GenBank/DDBJ whole genome shotgun (WGS) entry which is preliminary data.</text>
</comment>
<dbReference type="EMBL" id="JAGQHR010000001">
    <property type="protein sequence ID" value="MCA9726056.1"/>
    <property type="molecule type" value="Genomic_DNA"/>
</dbReference>
<evidence type="ECO:0000313" key="1">
    <source>
        <dbReference type="EMBL" id="MCA9726056.1"/>
    </source>
</evidence>
<reference evidence="1" key="1">
    <citation type="submission" date="2020-04" db="EMBL/GenBank/DDBJ databases">
        <authorList>
            <person name="Zhang T."/>
        </authorList>
    </citation>
    <scope>NUCLEOTIDE SEQUENCE</scope>
    <source>
        <strain evidence="1">HKST-UBA01</strain>
    </source>
</reference>
<name>A0A956RM49_UNCEI</name>
<dbReference type="AlphaFoldDB" id="A0A956RM49"/>
<organism evidence="1 2">
    <name type="scientific">Eiseniibacteriota bacterium</name>
    <dbReference type="NCBI Taxonomy" id="2212470"/>
    <lineage>
        <taxon>Bacteria</taxon>
        <taxon>Candidatus Eiseniibacteriota</taxon>
    </lineage>
</organism>
<gene>
    <name evidence="1" type="ORF">KC729_00125</name>
</gene>
<evidence type="ECO:0000313" key="2">
    <source>
        <dbReference type="Proteomes" id="UP000697710"/>
    </source>
</evidence>